<dbReference type="InterPro" id="IPR027417">
    <property type="entry name" value="P-loop_NTPase"/>
</dbReference>
<reference evidence="2" key="1">
    <citation type="submission" date="2015-02" db="EMBL/GenBank/DDBJ databases">
        <title>Genome sequencing for Strongylocentrotus purpuratus.</title>
        <authorList>
            <person name="Murali S."/>
            <person name="Liu Y."/>
            <person name="Vee V."/>
            <person name="English A."/>
            <person name="Wang M."/>
            <person name="Skinner E."/>
            <person name="Han Y."/>
            <person name="Muzny D.M."/>
            <person name="Worley K.C."/>
            <person name="Gibbs R.A."/>
        </authorList>
    </citation>
    <scope>NUCLEOTIDE SEQUENCE</scope>
</reference>
<evidence type="ECO:0008006" key="3">
    <source>
        <dbReference type="Google" id="ProtNLM"/>
    </source>
</evidence>
<dbReference type="AlphaFoldDB" id="A0A7M7HNN1"/>
<accession>A0A7M7HNN1</accession>
<dbReference type="SUPFAM" id="SSF52540">
    <property type="entry name" value="P-loop containing nucleoside triphosphate hydrolases"/>
    <property type="match status" value="1"/>
</dbReference>
<sequence length="274" mass="31060">MEEMILKRLLIGAILLSLLGSIVTPEIRRLREKIQDYRPGQWTIKDTGEGFERPSKVRLGVFGVQDSGKSSFLNSLHFAFKGGWEQVYVEKGEASNGGETIFRDPARLTDYVTTFDTRGLVDLSIYRVPEVIAEITGKRGINTRSWTKGEKIDCPIFILRYSSATGTRHCTKFLETLVPQVRNQLGGYPIMVVTFAKCISNQEEIIGDITRAGMEKGSVFLIENYTDVNHEMDSKKHIALLNILEACIKRADDSITFQWRKENETPQKSKCEIM</sequence>
<evidence type="ECO:0000313" key="2">
    <source>
        <dbReference type="Proteomes" id="UP000007110"/>
    </source>
</evidence>
<reference evidence="1" key="2">
    <citation type="submission" date="2021-01" db="UniProtKB">
        <authorList>
            <consortium name="EnsemblMetazoa"/>
        </authorList>
    </citation>
    <scope>IDENTIFICATION</scope>
</reference>
<organism evidence="1 2">
    <name type="scientific">Strongylocentrotus purpuratus</name>
    <name type="common">Purple sea urchin</name>
    <dbReference type="NCBI Taxonomy" id="7668"/>
    <lineage>
        <taxon>Eukaryota</taxon>
        <taxon>Metazoa</taxon>
        <taxon>Echinodermata</taxon>
        <taxon>Eleutherozoa</taxon>
        <taxon>Echinozoa</taxon>
        <taxon>Echinoidea</taxon>
        <taxon>Euechinoidea</taxon>
        <taxon>Echinacea</taxon>
        <taxon>Camarodonta</taxon>
        <taxon>Echinidea</taxon>
        <taxon>Strongylocentrotidae</taxon>
        <taxon>Strongylocentrotus</taxon>
    </lineage>
</organism>
<keyword evidence="2" id="KW-1185">Reference proteome</keyword>
<name>A0A7M7HNN1_STRPU</name>
<dbReference type="EnsemblMetazoa" id="XM_011678156">
    <property type="protein sequence ID" value="XP_011676458"/>
    <property type="gene ID" value="LOC100891744"/>
</dbReference>
<dbReference type="Proteomes" id="UP000007110">
    <property type="component" value="Unassembled WGS sequence"/>
</dbReference>
<proteinExistence type="predicted"/>
<dbReference type="GeneID" id="100891744"/>
<protein>
    <recommendedName>
        <fullName evidence="3">G domain-containing protein</fullName>
    </recommendedName>
</protein>
<dbReference type="RefSeq" id="XP_011676458.2">
    <property type="nucleotide sequence ID" value="XM_011678156.2"/>
</dbReference>
<evidence type="ECO:0000313" key="1">
    <source>
        <dbReference type="EnsemblMetazoa" id="XP_011676458"/>
    </source>
</evidence>